<sequence>MKDELMRLLDEYKETEFAMEKYMGLLDEKDYAQGKLDIVKIIISDLENLVKEI</sequence>
<dbReference type="EMBL" id="JAIFTX010000034">
    <property type="protein sequence ID" value="MBX7291719.1"/>
    <property type="molecule type" value="Genomic_DNA"/>
</dbReference>
<name>A0ABD4RKX9_9CLOT</name>
<evidence type="ECO:0000313" key="1">
    <source>
        <dbReference type="EMBL" id="MBX7291719.1"/>
    </source>
</evidence>
<protein>
    <submittedName>
        <fullName evidence="1">Uncharacterized protein</fullName>
    </submittedName>
</protein>
<organism evidence="1 2">
    <name type="scientific">Clostridium chauvoei</name>
    <dbReference type="NCBI Taxonomy" id="46867"/>
    <lineage>
        <taxon>Bacteria</taxon>
        <taxon>Bacillati</taxon>
        <taxon>Bacillota</taxon>
        <taxon>Clostridia</taxon>
        <taxon>Eubacteriales</taxon>
        <taxon>Clostridiaceae</taxon>
        <taxon>Clostridium</taxon>
    </lineage>
</organism>
<dbReference type="Proteomes" id="UP000775179">
    <property type="component" value="Unassembled WGS sequence"/>
</dbReference>
<accession>A0ABD4RKX9</accession>
<evidence type="ECO:0000313" key="2">
    <source>
        <dbReference type="Proteomes" id="UP000775179"/>
    </source>
</evidence>
<dbReference type="RefSeq" id="WP_021874674.1">
    <property type="nucleotide sequence ID" value="NZ_CP018624.1"/>
</dbReference>
<reference evidence="1 2" key="1">
    <citation type="submission" date="2021-08" db="EMBL/GenBank/DDBJ databases">
        <title>Genome sequence analysis of Clostridium chauvoei strains of European origin and evaluation of typing options for outbreak investigations.</title>
        <authorList>
            <person name="Abdel-Glil M."/>
            <person name="Thomas P."/>
            <person name="Seyboldt C."/>
        </authorList>
    </citation>
    <scope>NUCLEOTIDE SEQUENCE [LARGE SCALE GENOMIC DNA]</scope>
    <source>
        <strain evidence="1 2">S0260-09</strain>
    </source>
</reference>
<proteinExistence type="predicted"/>
<dbReference type="GeneID" id="66302948"/>
<gene>
    <name evidence="1" type="ORF">K4H94_12015</name>
</gene>
<dbReference type="AlphaFoldDB" id="A0ABD4RKX9"/>
<comment type="caution">
    <text evidence="1">The sequence shown here is derived from an EMBL/GenBank/DDBJ whole genome shotgun (WGS) entry which is preliminary data.</text>
</comment>